<dbReference type="FunFam" id="3.40.50.920:FF:000001">
    <property type="entry name" value="Pyruvate dehydrogenase E1 beta subunit"/>
    <property type="match status" value="1"/>
</dbReference>
<dbReference type="InterPro" id="IPR033248">
    <property type="entry name" value="Transketolase_C"/>
</dbReference>
<dbReference type="Gene3D" id="3.40.50.970">
    <property type="match status" value="1"/>
</dbReference>
<keyword evidence="3" id="KW-0786">Thiamine pyrophosphate</keyword>
<accession>A0A328VRQ8</accession>
<dbReference type="InterPro" id="IPR009014">
    <property type="entry name" value="Transketo_C/PFOR_II"/>
</dbReference>
<dbReference type="Gene3D" id="3.40.50.920">
    <property type="match status" value="1"/>
</dbReference>
<comment type="cofactor">
    <cofactor evidence="1">
        <name>thiamine diphosphate</name>
        <dbReference type="ChEBI" id="CHEBI:58937"/>
    </cofactor>
</comment>
<evidence type="ECO:0000259" key="4">
    <source>
        <dbReference type="SMART" id="SM00861"/>
    </source>
</evidence>
<evidence type="ECO:0000256" key="1">
    <source>
        <dbReference type="ARBA" id="ARBA00001964"/>
    </source>
</evidence>
<dbReference type="SMART" id="SM00861">
    <property type="entry name" value="Transket_pyr"/>
    <property type="match status" value="1"/>
</dbReference>
<gene>
    <name evidence="5" type="ORF">A4R35_22825</name>
</gene>
<dbReference type="PANTHER" id="PTHR43257">
    <property type="entry name" value="PYRUVATE DEHYDROGENASE E1 COMPONENT BETA SUBUNIT"/>
    <property type="match status" value="1"/>
</dbReference>
<organism evidence="5 6">
    <name type="scientific">Thermogemmatispora tikiterensis</name>
    <dbReference type="NCBI Taxonomy" id="1825093"/>
    <lineage>
        <taxon>Bacteria</taxon>
        <taxon>Bacillati</taxon>
        <taxon>Chloroflexota</taxon>
        <taxon>Ktedonobacteria</taxon>
        <taxon>Thermogemmatisporales</taxon>
        <taxon>Thermogemmatisporaceae</taxon>
        <taxon>Thermogemmatispora</taxon>
    </lineage>
</organism>
<name>A0A328VRQ8_9CHLR</name>
<dbReference type="SUPFAM" id="SSF52518">
    <property type="entry name" value="Thiamin diphosphate-binding fold (THDP-binding)"/>
    <property type="match status" value="1"/>
</dbReference>
<dbReference type="CDD" id="cd07036">
    <property type="entry name" value="TPP_PYR_E1-PDHc-beta_like"/>
    <property type="match status" value="1"/>
</dbReference>
<dbReference type="FunFam" id="3.40.50.970:FF:000001">
    <property type="entry name" value="Pyruvate dehydrogenase E1 beta subunit"/>
    <property type="match status" value="1"/>
</dbReference>
<keyword evidence="6" id="KW-1185">Reference proteome</keyword>
<reference evidence="5 6" key="1">
    <citation type="submission" date="2016-08" db="EMBL/GenBank/DDBJ databases">
        <title>Analysis of Carbohydrate Active Enzymes in Thermogemmatispora T81 Reveals Carbohydrate Degradation Ability.</title>
        <authorList>
            <person name="Tomazini A."/>
            <person name="Lal S."/>
            <person name="Stott M."/>
            <person name="Henrissat B."/>
            <person name="Polikarpov I."/>
            <person name="Sparling R."/>
            <person name="Levin D.B."/>
        </authorList>
    </citation>
    <scope>NUCLEOTIDE SEQUENCE [LARGE SCALE GENOMIC DNA]</scope>
    <source>
        <strain evidence="5 6">T81</strain>
    </source>
</reference>
<evidence type="ECO:0000256" key="2">
    <source>
        <dbReference type="ARBA" id="ARBA00023002"/>
    </source>
</evidence>
<dbReference type="AlphaFoldDB" id="A0A328VRQ8"/>
<dbReference type="PANTHER" id="PTHR43257:SF2">
    <property type="entry name" value="PYRUVATE DEHYDROGENASE E1 COMPONENT SUBUNIT BETA"/>
    <property type="match status" value="1"/>
</dbReference>
<dbReference type="Pfam" id="PF02779">
    <property type="entry name" value="Transket_pyr"/>
    <property type="match status" value="1"/>
</dbReference>
<dbReference type="InterPro" id="IPR029061">
    <property type="entry name" value="THDP-binding"/>
</dbReference>
<sequence>MPSASSAASAPQVPQAPEGWREITLGQAIREALAEEMRRDPRILLLGEDVAEAGNPFKVLSGLVEEFGPERVIDTPISEAGFTGIGVGLAMTGMRPVVDIMFGDFLTLAMDQIVNQAAKVHYMSGGKLKVPLVVRTTLGATRRSAAQHSQSLHAWFSHIPGLKVVLPSTPYDAKGLLKTAIRDDNPVLFFEDKMMYQLKGLVPEGEYTIPFGVADIKREGSDLTIVATSSMVQVALAAATELEQLGISAEVIDPRTTSPLDKQTLIESAKKTSRVIVVDEGYQSYGVTAEIAAVISEGAFYYLDAPVKRLGALDVPVPFSPVLEDLTVPTPAAVVEMAKTLCGRA</sequence>
<dbReference type="SUPFAM" id="SSF52922">
    <property type="entry name" value="TK C-terminal domain-like"/>
    <property type="match status" value="1"/>
</dbReference>
<dbReference type="InterPro" id="IPR005475">
    <property type="entry name" value="Transketolase-like_Pyr-bd"/>
</dbReference>
<dbReference type="RefSeq" id="WP_112433649.1">
    <property type="nucleotide sequence ID" value="NZ_MCIF01000002.1"/>
</dbReference>
<dbReference type="Pfam" id="PF02780">
    <property type="entry name" value="Transketolase_C"/>
    <property type="match status" value="1"/>
</dbReference>
<proteinExistence type="predicted"/>
<evidence type="ECO:0000256" key="3">
    <source>
        <dbReference type="ARBA" id="ARBA00023052"/>
    </source>
</evidence>
<comment type="caution">
    <text evidence="5">The sequence shown here is derived from an EMBL/GenBank/DDBJ whole genome shotgun (WGS) entry which is preliminary data.</text>
</comment>
<evidence type="ECO:0000313" key="5">
    <source>
        <dbReference type="EMBL" id="RAQ98393.1"/>
    </source>
</evidence>
<evidence type="ECO:0000313" key="6">
    <source>
        <dbReference type="Proteomes" id="UP000248706"/>
    </source>
</evidence>
<protein>
    <submittedName>
        <fullName evidence="5">Pyruvate dehydrogenase</fullName>
    </submittedName>
</protein>
<dbReference type="NCBIfam" id="NF006667">
    <property type="entry name" value="PRK09212.1"/>
    <property type="match status" value="1"/>
</dbReference>
<keyword evidence="2" id="KW-0560">Oxidoreductase</keyword>
<dbReference type="GO" id="GO:0016491">
    <property type="term" value="F:oxidoreductase activity"/>
    <property type="evidence" value="ECO:0007669"/>
    <property type="project" value="UniProtKB-KW"/>
</dbReference>
<dbReference type="Proteomes" id="UP000248706">
    <property type="component" value="Unassembled WGS sequence"/>
</dbReference>
<dbReference type="OrthoDB" id="8732661at2"/>
<dbReference type="EMBL" id="MCIF01000002">
    <property type="protein sequence ID" value="RAQ98393.1"/>
    <property type="molecule type" value="Genomic_DNA"/>
</dbReference>
<keyword evidence="5" id="KW-0670">Pyruvate</keyword>
<feature type="domain" description="Transketolase-like pyrimidine-binding" evidence="4">
    <location>
        <begin position="23"/>
        <end position="198"/>
    </location>
</feature>